<keyword evidence="3" id="KW-0336">GPI-anchor</keyword>
<dbReference type="InterPro" id="IPR046936">
    <property type="entry name" value="BIM1-like"/>
</dbReference>
<keyword evidence="6" id="KW-0325">Glycoprotein</keyword>
<comment type="caution">
    <text evidence="11">The sequence shown here is derived from an EMBL/GenBank/DDBJ whole genome shotgun (WGS) entry which is preliminary data.</text>
</comment>
<evidence type="ECO:0000313" key="12">
    <source>
        <dbReference type="Proteomes" id="UP000322245"/>
    </source>
</evidence>
<dbReference type="InterPro" id="IPR046530">
    <property type="entry name" value="BIM1-like_dom"/>
</dbReference>
<dbReference type="EMBL" id="NIDF01000007">
    <property type="protein sequence ID" value="TYJ58155.1"/>
    <property type="molecule type" value="Genomic_DNA"/>
</dbReference>
<evidence type="ECO:0000256" key="1">
    <source>
        <dbReference type="ARBA" id="ARBA00004609"/>
    </source>
</evidence>
<feature type="domain" description="Copper acquisition factor BIM1-like" evidence="10">
    <location>
        <begin position="26"/>
        <end position="165"/>
    </location>
</feature>
<evidence type="ECO:0000259" key="10">
    <source>
        <dbReference type="Pfam" id="PF20238"/>
    </source>
</evidence>
<keyword evidence="4 9" id="KW-0732">Signal</keyword>
<keyword evidence="12" id="KW-1185">Reference proteome</keyword>
<evidence type="ECO:0000256" key="7">
    <source>
        <dbReference type="ARBA" id="ARBA00023288"/>
    </source>
</evidence>
<evidence type="ECO:0000256" key="2">
    <source>
        <dbReference type="ARBA" id="ARBA00022475"/>
    </source>
</evidence>
<comment type="subcellular location">
    <subcellularLocation>
        <location evidence="1">Cell membrane</location>
        <topology evidence="1">Lipid-anchor</topology>
        <topology evidence="1">GPI-anchor</topology>
    </subcellularLocation>
</comment>
<name>A0A5D3B334_9TREE</name>
<dbReference type="Proteomes" id="UP000322245">
    <property type="component" value="Unassembled WGS sequence"/>
</dbReference>
<evidence type="ECO:0000313" key="11">
    <source>
        <dbReference type="EMBL" id="TYJ58155.1"/>
    </source>
</evidence>
<proteinExistence type="predicted"/>
<reference evidence="11 12" key="1">
    <citation type="submission" date="2017-05" db="EMBL/GenBank/DDBJ databases">
        <title>The Genome Sequence of Tsuchiyaea wingfieldii DSM 27421.</title>
        <authorList>
            <person name="Cuomo C."/>
            <person name="Passer A."/>
            <person name="Billmyre B."/>
            <person name="Heitman J."/>
        </authorList>
    </citation>
    <scope>NUCLEOTIDE SEQUENCE [LARGE SCALE GENOMIC DNA]</scope>
    <source>
        <strain evidence="11 12">DSM 27421</strain>
    </source>
</reference>
<evidence type="ECO:0000256" key="6">
    <source>
        <dbReference type="ARBA" id="ARBA00023180"/>
    </source>
</evidence>
<evidence type="ECO:0000256" key="4">
    <source>
        <dbReference type="ARBA" id="ARBA00022729"/>
    </source>
</evidence>
<sequence>MLKIVLAAVGIASAVHAVEITSLTEAPFNWVFPPGRGYASDSTSVYPCGGISPGDSRTAYPVTGSTIAFNSTYPIVNMDVLWVNQSDPELFHDFSTYTNSIIAMSVGEYCFAGPDFTSLGVETGENVTMLLAGNKSAEYNYACADLTIVDENSFTESSFTCANSSVIIDIAPLNESMVLNGENFTDDQAREGDGETISLTELPTTSATTNVAVSTEILGALSTTTDAHGGAVESSAASSATSAASTSSSSSSSSSSALRRFDVVGVVSVVAAVGVSAAFTLL</sequence>
<accession>A0A5D3B334</accession>
<protein>
    <recommendedName>
        <fullName evidence="10">Copper acquisition factor BIM1-like domain-containing protein</fullName>
    </recommendedName>
</protein>
<organism evidence="11 12">
    <name type="scientific">Cryptococcus floricola</name>
    <dbReference type="NCBI Taxonomy" id="2591691"/>
    <lineage>
        <taxon>Eukaryota</taxon>
        <taxon>Fungi</taxon>
        <taxon>Dikarya</taxon>
        <taxon>Basidiomycota</taxon>
        <taxon>Agaricomycotina</taxon>
        <taxon>Tremellomycetes</taxon>
        <taxon>Tremellales</taxon>
        <taxon>Cryptococcaceae</taxon>
        <taxon>Cryptococcus</taxon>
    </lineage>
</organism>
<feature type="region of interest" description="Disordered" evidence="8">
    <location>
        <begin position="232"/>
        <end position="254"/>
    </location>
</feature>
<evidence type="ECO:0000256" key="8">
    <source>
        <dbReference type="SAM" id="MobiDB-lite"/>
    </source>
</evidence>
<evidence type="ECO:0000256" key="5">
    <source>
        <dbReference type="ARBA" id="ARBA00023136"/>
    </source>
</evidence>
<dbReference type="PANTHER" id="PTHR34992">
    <property type="entry name" value="HYPHAL ANASTAMOSIS-7 PROTEIN"/>
    <property type="match status" value="1"/>
</dbReference>
<gene>
    <name evidence="11" type="ORF">B9479_001251</name>
</gene>
<dbReference type="AlphaFoldDB" id="A0A5D3B334"/>
<evidence type="ECO:0000256" key="9">
    <source>
        <dbReference type="SAM" id="SignalP"/>
    </source>
</evidence>
<dbReference type="PANTHER" id="PTHR34992:SF5">
    <property type="entry name" value="ANCHORED PROTEIN, PUTATIVE (AFU_ORTHOLOGUE AFUA_6G02800)-RELATED"/>
    <property type="match status" value="1"/>
</dbReference>
<dbReference type="Pfam" id="PF20238">
    <property type="entry name" value="BIM1-like_dom"/>
    <property type="match status" value="1"/>
</dbReference>
<feature type="compositionally biased region" description="Low complexity" evidence="8">
    <location>
        <begin position="234"/>
        <end position="254"/>
    </location>
</feature>
<feature type="chain" id="PRO_5022773768" description="Copper acquisition factor BIM1-like domain-containing protein" evidence="9">
    <location>
        <begin position="18"/>
        <end position="282"/>
    </location>
</feature>
<keyword evidence="5" id="KW-0472">Membrane</keyword>
<keyword evidence="2" id="KW-1003">Cell membrane</keyword>
<dbReference type="GO" id="GO:0098552">
    <property type="term" value="C:side of membrane"/>
    <property type="evidence" value="ECO:0007669"/>
    <property type="project" value="UniProtKB-KW"/>
</dbReference>
<feature type="signal peptide" evidence="9">
    <location>
        <begin position="1"/>
        <end position="17"/>
    </location>
</feature>
<dbReference type="GO" id="GO:0005886">
    <property type="term" value="C:plasma membrane"/>
    <property type="evidence" value="ECO:0007669"/>
    <property type="project" value="UniProtKB-SubCell"/>
</dbReference>
<keyword evidence="7" id="KW-0449">Lipoprotein</keyword>
<evidence type="ECO:0000256" key="3">
    <source>
        <dbReference type="ARBA" id="ARBA00022622"/>
    </source>
</evidence>